<dbReference type="AlphaFoldDB" id="A0A1L0BK44"/>
<feature type="domain" description="Restriction of telomere capping protein 4 C-terminal" evidence="8">
    <location>
        <begin position="147"/>
        <end position="269"/>
    </location>
</feature>
<dbReference type="SMART" id="SM01312">
    <property type="entry name" value="RTC4"/>
    <property type="match status" value="1"/>
</dbReference>
<evidence type="ECO:0000256" key="3">
    <source>
        <dbReference type="ARBA" id="ARBA00004496"/>
    </source>
</evidence>
<evidence type="ECO:0000256" key="1">
    <source>
        <dbReference type="ARBA" id="ARBA00002738"/>
    </source>
</evidence>
<dbReference type="OrthoDB" id="128308at2759"/>
<dbReference type="PANTHER" id="PTHR41391:SF1">
    <property type="entry name" value="RESTRICTION OF TELOMERE CAPPING PROTEIN 4"/>
    <property type="match status" value="1"/>
</dbReference>
<keyword evidence="6" id="KW-0963">Cytoplasm</keyword>
<evidence type="ECO:0000313" key="10">
    <source>
        <dbReference type="Proteomes" id="UP000182334"/>
    </source>
</evidence>
<evidence type="ECO:0000259" key="8">
    <source>
        <dbReference type="SMART" id="SM01312"/>
    </source>
</evidence>
<sequence>MKKLAVYTLAKKKRASDSLLPLSIFESSRRPHRKKPKPFIYKKDHDDADQLIKIPSTKSHTKSSNSVALLAFDKLDKLLSSKSANTTPTRKQESFSSLPSDILQGNFHHLNSDKVKEKYKNTKFPLPNSKTMLKNRTLEHIDIIPRILAGEEELSFYYTLALEQRKMLNHSTMTLEERWDIKWEKYIGGFYGLQRQLFISTLLQNKYSELLSKSLNKTVKYWTPDMFSTYVLANEIILKLVMEDMGLLKPDAEKLMKDTVDYGCKVADDIDFHDDLEFEEII</sequence>
<keyword evidence="7" id="KW-0539">Nucleus</keyword>
<evidence type="ECO:0000256" key="4">
    <source>
        <dbReference type="ARBA" id="ARBA00009461"/>
    </source>
</evidence>
<comment type="similarity">
    <text evidence="4">Belongs to the RTC4 family.</text>
</comment>
<dbReference type="EMBL" id="LT635758">
    <property type="protein sequence ID" value="SGZ51839.1"/>
    <property type="molecule type" value="Genomic_DNA"/>
</dbReference>
<comment type="subcellular location">
    <subcellularLocation>
        <location evidence="3">Cytoplasm</location>
    </subcellularLocation>
    <subcellularLocation>
        <location evidence="2">Nucleus</location>
    </subcellularLocation>
</comment>
<protein>
    <recommendedName>
        <fullName evidence="5">Restriction of telomere capping protein 4</fullName>
    </recommendedName>
</protein>
<keyword evidence="10" id="KW-1185">Reference proteome</keyword>
<dbReference type="STRING" id="45354.A0A1L0BK44"/>
<dbReference type="GO" id="GO:0005737">
    <property type="term" value="C:cytoplasm"/>
    <property type="evidence" value="ECO:0007669"/>
    <property type="project" value="UniProtKB-SubCell"/>
</dbReference>
<evidence type="ECO:0000256" key="6">
    <source>
        <dbReference type="ARBA" id="ARBA00022490"/>
    </source>
</evidence>
<name>A0A1L0BK44_9ASCO</name>
<gene>
    <name evidence="9" type="ORF">SAMEA4029010_CIC11G00000004123</name>
</gene>
<dbReference type="PANTHER" id="PTHR41391">
    <property type="entry name" value="RESTRICTION OF TELOMERE CAPPING PROTEIN 4"/>
    <property type="match status" value="1"/>
</dbReference>
<evidence type="ECO:0000313" key="9">
    <source>
        <dbReference type="EMBL" id="SGZ51839.1"/>
    </source>
</evidence>
<dbReference type="Pfam" id="PF14474">
    <property type="entry name" value="RTC4"/>
    <property type="match status" value="1"/>
</dbReference>
<comment type="function">
    <text evidence="1">May be involved in a process influencing telomere capping.</text>
</comment>
<proteinExistence type="inferred from homology"/>
<organism evidence="9 10">
    <name type="scientific">Sungouiella intermedia</name>
    <dbReference type="NCBI Taxonomy" id="45354"/>
    <lineage>
        <taxon>Eukaryota</taxon>
        <taxon>Fungi</taxon>
        <taxon>Dikarya</taxon>
        <taxon>Ascomycota</taxon>
        <taxon>Saccharomycotina</taxon>
        <taxon>Pichiomycetes</taxon>
        <taxon>Metschnikowiaceae</taxon>
        <taxon>Sungouiella</taxon>
    </lineage>
</organism>
<accession>A0A1L0BK44</accession>
<dbReference type="GO" id="GO:0005634">
    <property type="term" value="C:nucleus"/>
    <property type="evidence" value="ECO:0007669"/>
    <property type="project" value="UniProtKB-SubCell"/>
</dbReference>
<evidence type="ECO:0000256" key="5">
    <source>
        <dbReference type="ARBA" id="ARBA00015162"/>
    </source>
</evidence>
<evidence type="ECO:0000256" key="2">
    <source>
        <dbReference type="ARBA" id="ARBA00004123"/>
    </source>
</evidence>
<dbReference type="InterPro" id="IPR039024">
    <property type="entry name" value="RTC4"/>
</dbReference>
<reference evidence="9 10" key="1">
    <citation type="submission" date="2016-10" db="EMBL/GenBank/DDBJ databases">
        <authorList>
            <person name="de Groot N.N."/>
        </authorList>
    </citation>
    <scope>NUCLEOTIDE SEQUENCE [LARGE SCALE GENOMIC DNA]</scope>
    <source>
        <strain evidence="9 10">CBS 141442</strain>
    </source>
</reference>
<dbReference type="Proteomes" id="UP000182334">
    <property type="component" value="Chromosome III"/>
</dbReference>
<evidence type="ECO:0000256" key="7">
    <source>
        <dbReference type="ARBA" id="ARBA00023242"/>
    </source>
</evidence>
<dbReference type="InterPro" id="IPR028094">
    <property type="entry name" value="RTC4_C"/>
</dbReference>